<feature type="domain" description="FAD-binding" evidence="6">
    <location>
        <begin position="286"/>
        <end position="337"/>
    </location>
</feature>
<gene>
    <name evidence="7" type="ORF">SAMN04487991_2761</name>
</gene>
<dbReference type="RefSeq" id="WP_090061280.1">
    <property type="nucleotide sequence ID" value="NZ_FORH01000005.1"/>
</dbReference>
<dbReference type="OrthoDB" id="5499180at2"/>
<keyword evidence="5" id="KW-0503">Monooxygenase</keyword>
<dbReference type="Gene3D" id="3.50.50.60">
    <property type="entry name" value="FAD/NAD(P)-binding domain"/>
    <property type="match status" value="1"/>
</dbReference>
<dbReference type="EMBL" id="FORH01000005">
    <property type="protein sequence ID" value="SFJ71213.1"/>
    <property type="molecule type" value="Genomic_DNA"/>
</dbReference>
<dbReference type="PANTHER" id="PTHR13789:SF318">
    <property type="entry name" value="GERANYLGERANYL DIPHOSPHATE REDUCTASE"/>
    <property type="match status" value="1"/>
</dbReference>
<dbReference type="SUPFAM" id="SSF51905">
    <property type="entry name" value="FAD/NAD(P)-binding domain"/>
    <property type="match status" value="1"/>
</dbReference>
<proteinExistence type="predicted"/>
<feature type="domain" description="FAD-binding" evidence="6">
    <location>
        <begin position="11"/>
        <end position="165"/>
    </location>
</feature>
<dbReference type="PRINTS" id="PR00420">
    <property type="entry name" value="RNGMNOXGNASE"/>
</dbReference>
<dbReference type="GO" id="GO:0004497">
    <property type="term" value="F:monooxygenase activity"/>
    <property type="evidence" value="ECO:0007669"/>
    <property type="project" value="UniProtKB-KW"/>
</dbReference>
<keyword evidence="3" id="KW-0274">FAD</keyword>
<name>A0A1I3TL12_9RHOB</name>
<evidence type="ECO:0000256" key="4">
    <source>
        <dbReference type="ARBA" id="ARBA00023002"/>
    </source>
</evidence>
<sequence>MTRRQGKPLRIAITGAGIGGLTAAALLSDQGHEVTLFDQFDRPRPVGSGLVIQPVGRRVLDAIGAGEMARAHGQKIQRMLGRDAFSGRRVLDVSYGKSYGLAIHRGALFNSLLDAVQRRHVPVCPDHKVTGHMMTDRAGTRLVFADRSLSATFDLIVDASGAHSTLSPLKARPLPYGAIWTTVDWPDTGLPQTELSQRYRRADRMIGIIPIGTLPGENRPKAALFWSLPRNGYDSWRSAGLAAWKDDALSLWPALVPFLDQITDPDQMIMARYSHGTLRRPYGAGIVHIGDAAHRASPQLGQGANMALLDAWALAQALRHFPLEKALPAYARARRAHVFAYQWMSAAFTPQYQSDSRILPVVRDRILFPLSILPPAKQLLTLLVKGTLLPPLGYLTPTG</sequence>
<dbReference type="GO" id="GO:0071949">
    <property type="term" value="F:FAD binding"/>
    <property type="evidence" value="ECO:0007669"/>
    <property type="project" value="InterPro"/>
</dbReference>
<keyword evidence="2" id="KW-0285">Flavoprotein</keyword>
<evidence type="ECO:0000256" key="1">
    <source>
        <dbReference type="ARBA" id="ARBA00001974"/>
    </source>
</evidence>
<dbReference type="STRING" id="588602.SAMN04487991_2761"/>
<evidence type="ECO:0000256" key="3">
    <source>
        <dbReference type="ARBA" id="ARBA00022827"/>
    </source>
</evidence>
<dbReference type="InterPro" id="IPR002938">
    <property type="entry name" value="FAD-bd"/>
</dbReference>
<keyword evidence="8" id="KW-1185">Reference proteome</keyword>
<accession>A0A1I3TL12</accession>
<dbReference type="InterPro" id="IPR036188">
    <property type="entry name" value="FAD/NAD-bd_sf"/>
</dbReference>
<comment type="cofactor">
    <cofactor evidence="1">
        <name>FAD</name>
        <dbReference type="ChEBI" id="CHEBI:57692"/>
    </cofactor>
</comment>
<dbReference type="AlphaFoldDB" id="A0A1I3TL12"/>
<evidence type="ECO:0000259" key="6">
    <source>
        <dbReference type="Pfam" id="PF01494"/>
    </source>
</evidence>
<dbReference type="Pfam" id="PF01494">
    <property type="entry name" value="FAD_binding_3"/>
    <property type="match status" value="2"/>
</dbReference>
<keyword evidence="4" id="KW-0560">Oxidoreductase</keyword>
<dbReference type="PANTHER" id="PTHR13789">
    <property type="entry name" value="MONOOXYGENASE"/>
    <property type="match status" value="1"/>
</dbReference>
<evidence type="ECO:0000256" key="2">
    <source>
        <dbReference type="ARBA" id="ARBA00022630"/>
    </source>
</evidence>
<organism evidence="7 8">
    <name type="scientific">Celeribacter neptunius</name>
    <dbReference type="NCBI Taxonomy" id="588602"/>
    <lineage>
        <taxon>Bacteria</taxon>
        <taxon>Pseudomonadati</taxon>
        <taxon>Pseudomonadota</taxon>
        <taxon>Alphaproteobacteria</taxon>
        <taxon>Rhodobacterales</taxon>
        <taxon>Roseobacteraceae</taxon>
        <taxon>Celeribacter</taxon>
    </lineage>
</organism>
<reference evidence="8" key="1">
    <citation type="submission" date="2016-10" db="EMBL/GenBank/DDBJ databases">
        <authorList>
            <person name="Varghese N."/>
            <person name="Submissions S."/>
        </authorList>
    </citation>
    <scope>NUCLEOTIDE SEQUENCE [LARGE SCALE GENOMIC DNA]</scope>
    <source>
        <strain evidence="8">DSM 26471</strain>
    </source>
</reference>
<evidence type="ECO:0000313" key="7">
    <source>
        <dbReference type="EMBL" id="SFJ71213.1"/>
    </source>
</evidence>
<protein>
    <submittedName>
        <fullName evidence="7">2-polyprenyl-6-methoxyphenol hydroxylase</fullName>
    </submittedName>
</protein>
<dbReference type="Proteomes" id="UP000199630">
    <property type="component" value="Unassembled WGS sequence"/>
</dbReference>
<dbReference type="InterPro" id="IPR050493">
    <property type="entry name" value="FAD-dep_Monooxygenase_BioMet"/>
</dbReference>
<evidence type="ECO:0000313" key="8">
    <source>
        <dbReference type="Proteomes" id="UP000199630"/>
    </source>
</evidence>
<evidence type="ECO:0000256" key="5">
    <source>
        <dbReference type="ARBA" id="ARBA00023033"/>
    </source>
</evidence>